<dbReference type="InterPro" id="IPR001173">
    <property type="entry name" value="Glyco_trans_2-like"/>
</dbReference>
<dbReference type="PANTHER" id="PTHR43685:SF2">
    <property type="entry name" value="GLYCOSYLTRANSFERASE 2-LIKE DOMAIN-CONTAINING PROTEIN"/>
    <property type="match status" value="1"/>
</dbReference>
<dbReference type="InterPro" id="IPR050834">
    <property type="entry name" value="Glycosyltransf_2"/>
</dbReference>
<name>A0A2Z5QXS5_9MICC</name>
<protein>
    <submittedName>
        <fullName evidence="2">Glycosyl transferase</fullName>
    </submittedName>
</protein>
<dbReference type="RefSeq" id="WP_128087379.1">
    <property type="nucleotide sequence ID" value="NZ_CP068102.1"/>
</dbReference>
<dbReference type="PANTHER" id="PTHR43685">
    <property type="entry name" value="GLYCOSYLTRANSFERASE"/>
    <property type="match status" value="1"/>
</dbReference>
<sequence length="331" mass="37521">MTPTVAIIVRTKNRPQFLTRALANIAEQTYQDYAVYVVNDGGDRAEAERIVTASPVADKTTLLHTDGIGMEAASNLGVRESESTYVTVHDDDDLWAPKFLKHTVAALDSTGANMCTVRIVERFERETDNGFQVLNERIFHEGLPIVGLQFLYRTNRAVPIGVIYRRDLHTRLGGYRDDLAVVGDWEFNMRAAAEGEIITIDEPLAYWCQRPEATGAAANSVSREAEHRYYDSKVRAEEIRKDIASGSSAGPYLYQAHLANELDGRILENHNLLRDVLATLGRIETTQREQGEQLKRIEAAQQEQNERLLRVERALSWRERAERITKYFKRG</sequence>
<gene>
    <name evidence="2" type="ORF">RA11412_0735</name>
</gene>
<reference evidence="2 3" key="1">
    <citation type="submission" date="2016-10" db="EMBL/GenBank/DDBJ databases">
        <title>Genome sequence of Rothia aeria strain JCM11412.</title>
        <authorList>
            <person name="Nambu T."/>
        </authorList>
    </citation>
    <scope>NUCLEOTIDE SEQUENCE [LARGE SCALE GENOMIC DNA]</scope>
    <source>
        <strain evidence="2 3">JCM 11412</strain>
    </source>
</reference>
<dbReference type="InterPro" id="IPR029044">
    <property type="entry name" value="Nucleotide-diphossugar_trans"/>
</dbReference>
<accession>A0A2Z5QXS5</accession>
<feature type="domain" description="Glycosyltransferase 2-like" evidence="1">
    <location>
        <begin position="7"/>
        <end position="133"/>
    </location>
</feature>
<organism evidence="2 3">
    <name type="scientific">Rothia aeria</name>
    <dbReference type="NCBI Taxonomy" id="172042"/>
    <lineage>
        <taxon>Bacteria</taxon>
        <taxon>Bacillati</taxon>
        <taxon>Actinomycetota</taxon>
        <taxon>Actinomycetes</taxon>
        <taxon>Micrococcales</taxon>
        <taxon>Micrococcaceae</taxon>
        <taxon>Rothia</taxon>
    </lineage>
</organism>
<evidence type="ECO:0000313" key="3">
    <source>
        <dbReference type="Proteomes" id="UP000250241"/>
    </source>
</evidence>
<dbReference type="KEGG" id="raj:RA11412_0735"/>
<dbReference type="Proteomes" id="UP000250241">
    <property type="component" value="Chromosome"/>
</dbReference>
<evidence type="ECO:0000259" key="1">
    <source>
        <dbReference type="Pfam" id="PF00535"/>
    </source>
</evidence>
<dbReference type="Pfam" id="PF00535">
    <property type="entry name" value="Glycos_transf_2"/>
    <property type="match status" value="1"/>
</dbReference>
<dbReference type="Gene3D" id="3.90.550.10">
    <property type="entry name" value="Spore Coat Polysaccharide Biosynthesis Protein SpsA, Chain A"/>
    <property type="match status" value="1"/>
</dbReference>
<dbReference type="GO" id="GO:0016740">
    <property type="term" value="F:transferase activity"/>
    <property type="evidence" value="ECO:0007669"/>
    <property type="project" value="UniProtKB-KW"/>
</dbReference>
<keyword evidence="3" id="KW-1185">Reference proteome</keyword>
<dbReference type="EMBL" id="AP017895">
    <property type="protein sequence ID" value="BAV87034.1"/>
    <property type="molecule type" value="Genomic_DNA"/>
</dbReference>
<evidence type="ECO:0000313" key="2">
    <source>
        <dbReference type="EMBL" id="BAV87034.1"/>
    </source>
</evidence>
<dbReference type="AlphaFoldDB" id="A0A2Z5QXS5"/>
<keyword evidence="2" id="KW-0808">Transferase</keyword>
<proteinExistence type="predicted"/>
<dbReference type="SUPFAM" id="SSF53448">
    <property type="entry name" value="Nucleotide-diphospho-sugar transferases"/>
    <property type="match status" value="1"/>
</dbReference>
<dbReference type="GeneID" id="93861636"/>
<dbReference type="CDD" id="cd00761">
    <property type="entry name" value="Glyco_tranf_GTA_type"/>
    <property type="match status" value="1"/>
</dbReference>